<feature type="region of interest" description="Disordered" evidence="1">
    <location>
        <begin position="1"/>
        <end position="37"/>
    </location>
</feature>
<evidence type="ECO:0000313" key="3">
    <source>
        <dbReference type="EMBL" id="MFC4555872.1"/>
    </source>
</evidence>
<accession>A0ABV9DAS4</accession>
<reference evidence="4" key="1">
    <citation type="journal article" date="2019" name="Int. J. Syst. Evol. Microbiol.">
        <title>The Global Catalogue of Microorganisms (GCM) 10K type strain sequencing project: providing services to taxonomists for standard genome sequencing and annotation.</title>
        <authorList>
            <consortium name="The Broad Institute Genomics Platform"/>
            <consortium name="The Broad Institute Genome Sequencing Center for Infectious Disease"/>
            <person name="Wu L."/>
            <person name="Ma J."/>
        </authorList>
    </citation>
    <scope>NUCLEOTIDE SEQUENCE [LARGE SCALE GENOMIC DNA]</scope>
    <source>
        <strain evidence="4">JCM 3369</strain>
    </source>
</reference>
<dbReference type="Gene3D" id="3.90.420.10">
    <property type="entry name" value="Oxidoreductase, molybdopterin-binding domain"/>
    <property type="match status" value="1"/>
</dbReference>
<dbReference type="PANTHER" id="PTHR43032:SF4">
    <property type="entry name" value="OXIDOREDUCTASE MOLYBDOPTERIN-BINDING DOMAIN-CONTAINING PROTEIN"/>
    <property type="match status" value="1"/>
</dbReference>
<dbReference type="Pfam" id="PF00174">
    <property type="entry name" value="Oxidored_molyb"/>
    <property type="match status" value="1"/>
</dbReference>
<proteinExistence type="predicted"/>
<sequence length="204" mass="22685">MTGAGAGPGGIEVPPERSLPPGQHLLPEAPVMHYGPVPRRRPERWRFTVGGATADGAEHALTFDDVLGLRGVEVVADLHCSTRWSTLDERWSGVAARDVLTAFPPAAAVEHVLVFAEYGYSANVRVEDLASPRAVLATHHDGAPLSDERGGPMRLVLPHLYSWKGPKWVRGWNYLTEPERGFWESRGYHLRGDAWREERYAYQE</sequence>
<feature type="domain" description="Oxidoreductase molybdopterin-binding" evidence="2">
    <location>
        <begin position="35"/>
        <end position="183"/>
    </location>
</feature>
<dbReference type="Proteomes" id="UP001595955">
    <property type="component" value="Unassembled WGS sequence"/>
</dbReference>
<organism evidence="3 4">
    <name type="scientific">Georgenia faecalis</name>
    <dbReference type="NCBI Taxonomy" id="2483799"/>
    <lineage>
        <taxon>Bacteria</taxon>
        <taxon>Bacillati</taxon>
        <taxon>Actinomycetota</taxon>
        <taxon>Actinomycetes</taxon>
        <taxon>Micrococcales</taxon>
        <taxon>Bogoriellaceae</taxon>
        <taxon>Georgenia</taxon>
    </lineage>
</organism>
<dbReference type="InterPro" id="IPR000572">
    <property type="entry name" value="OxRdtase_Mopterin-bd_dom"/>
</dbReference>
<dbReference type="SUPFAM" id="SSF56524">
    <property type="entry name" value="Oxidoreductase molybdopterin-binding domain"/>
    <property type="match status" value="1"/>
</dbReference>
<feature type="compositionally biased region" description="Gly residues" evidence="1">
    <location>
        <begin position="1"/>
        <end position="10"/>
    </location>
</feature>
<evidence type="ECO:0000256" key="1">
    <source>
        <dbReference type="SAM" id="MobiDB-lite"/>
    </source>
</evidence>
<evidence type="ECO:0000259" key="2">
    <source>
        <dbReference type="Pfam" id="PF00174"/>
    </source>
</evidence>
<gene>
    <name evidence="3" type="ORF">ACFO3F_11495</name>
</gene>
<dbReference type="RefSeq" id="WP_241236939.1">
    <property type="nucleotide sequence ID" value="NZ_CP033325.1"/>
</dbReference>
<comment type="caution">
    <text evidence="3">The sequence shown here is derived from an EMBL/GenBank/DDBJ whole genome shotgun (WGS) entry which is preliminary data.</text>
</comment>
<dbReference type="EMBL" id="JBHSGF010000007">
    <property type="protein sequence ID" value="MFC4555872.1"/>
    <property type="molecule type" value="Genomic_DNA"/>
</dbReference>
<keyword evidence="4" id="KW-1185">Reference proteome</keyword>
<dbReference type="InterPro" id="IPR036374">
    <property type="entry name" value="OxRdtase_Mopterin-bd_sf"/>
</dbReference>
<dbReference type="PANTHER" id="PTHR43032">
    <property type="entry name" value="PROTEIN-METHIONINE-SULFOXIDE REDUCTASE"/>
    <property type="match status" value="1"/>
</dbReference>
<protein>
    <submittedName>
        <fullName evidence="3">Molybdopterin-dependent oxidoreductase</fullName>
    </submittedName>
</protein>
<name>A0ABV9DAS4_9MICO</name>
<evidence type="ECO:0000313" key="4">
    <source>
        <dbReference type="Proteomes" id="UP001595955"/>
    </source>
</evidence>